<dbReference type="PANTHER" id="PTHR36849">
    <property type="entry name" value="CYTOPLASMIC PROTEIN-RELATED"/>
    <property type="match status" value="1"/>
</dbReference>
<sequence length="124" mass="14611">MTIKIERIYNKQPSKGLRILVDRVWPRGVSKKAAQLDQWLKEVGPTKELRQWFDHDPDKFESFKEKYISELQHNDKQHAAYQELVDMISSTDETPILLYAAKDTTYNHAIILRDCLEHNTIKAQ</sequence>
<reference evidence="4" key="3">
    <citation type="journal article" date="2019" name="Int. J. Syst. Evol. Microbiol.">
        <title>The Global Catalogue of Microorganisms (GCM) 10K type strain sequencing project: providing services to taxonomists for standard genome sequencing and annotation.</title>
        <authorList>
            <consortium name="The Broad Institute Genomics Platform"/>
            <consortium name="The Broad Institute Genome Sequencing Center for Infectious Disease"/>
            <person name="Wu L."/>
            <person name="Ma J."/>
        </authorList>
    </citation>
    <scope>NUCLEOTIDE SEQUENCE [LARGE SCALE GENOMIC DNA]</scope>
    <source>
        <strain evidence="4">CCM 4175</strain>
    </source>
</reference>
<dbReference type="PANTHER" id="PTHR36849:SF1">
    <property type="entry name" value="CYTOPLASMIC PROTEIN"/>
    <property type="match status" value="1"/>
</dbReference>
<dbReference type="Proteomes" id="UP000243706">
    <property type="component" value="Chromosome 1"/>
</dbReference>
<dbReference type="Proteomes" id="UP000652995">
    <property type="component" value="Unassembled WGS sequence"/>
</dbReference>
<evidence type="ECO:0000313" key="3">
    <source>
        <dbReference type="Proteomes" id="UP000243706"/>
    </source>
</evidence>
<reference evidence="1" key="1">
    <citation type="journal article" date="2014" name="Int. J. Syst. Evol. Microbiol.">
        <title>Complete genome of a new Firmicutes species belonging to the dominant human colonic microbiota ('Ruminococcus bicirculans') reveals two chromosomes and a selective capacity to utilize plant glucans.</title>
        <authorList>
            <consortium name="NISC Comparative Sequencing Program"/>
            <person name="Wegmann U."/>
            <person name="Louis P."/>
            <person name="Goesmann A."/>
            <person name="Henrissat B."/>
            <person name="Duncan S.H."/>
            <person name="Flint H.J."/>
        </authorList>
    </citation>
    <scope>NUCLEOTIDE SEQUENCE</scope>
    <source>
        <strain evidence="1">CCM 4175</strain>
    </source>
</reference>
<evidence type="ECO:0000313" key="1">
    <source>
        <dbReference type="EMBL" id="GGA94970.1"/>
    </source>
</evidence>
<name>A0A240C987_9STAP</name>
<protein>
    <submittedName>
        <fullName evidence="2">Putative cytosolic protein</fullName>
    </submittedName>
</protein>
<keyword evidence="4" id="KW-1185">Reference proteome</keyword>
<organism evidence="2 3">
    <name type="scientific">Staphylococcus muscae</name>
    <dbReference type="NCBI Taxonomy" id="1294"/>
    <lineage>
        <taxon>Bacteria</taxon>
        <taxon>Bacillati</taxon>
        <taxon>Bacillota</taxon>
        <taxon>Bacilli</taxon>
        <taxon>Bacillales</taxon>
        <taxon>Staphylococcaceae</taxon>
        <taxon>Staphylococcus</taxon>
    </lineage>
</organism>
<dbReference type="AlphaFoldDB" id="A0A240C987"/>
<dbReference type="EMBL" id="BMCB01000013">
    <property type="protein sequence ID" value="GGA94970.1"/>
    <property type="molecule type" value="Genomic_DNA"/>
</dbReference>
<evidence type="ECO:0000313" key="2">
    <source>
        <dbReference type="EMBL" id="SNW04419.1"/>
    </source>
</evidence>
<accession>A0A240C987</accession>
<proteinExistence type="predicted"/>
<dbReference type="EMBL" id="LT906464">
    <property type="protein sequence ID" value="SNW04419.1"/>
    <property type="molecule type" value="Genomic_DNA"/>
</dbReference>
<evidence type="ECO:0000313" key="4">
    <source>
        <dbReference type="Proteomes" id="UP000652995"/>
    </source>
</evidence>
<dbReference type="KEGG" id="smus:C7J88_06505"/>
<dbReference type="RefSeq" id="WP_095117945.1">
    <property type="nucleotide sequence ID" value="NZ_BMCB01000013.1"/>
</dbReference>
<dbReference type="Pfam" id="PF22752">
    <property type="entry name" value="DUF488-N3i"/>
    <property type="match status" value="1"/>
</dbReference>
<gene>
    <name evidence="1" type="ORF">GCM10007183_18910</name>
    <name evidence="2" type="ORF">SAMEA4412661_01975</name>
</gene>
<dbReference type="OrthoDB" id="9790745at2"/>
<dbReference type="InterPro" id="IPR052552">
    <property type="entry name" value="YeaO-like"/>
</dbReference>
<reference evidence="2 3" key="2">
    <citation type="submission" date="2017-06" db="EMBL/GenBank/DDBJ databases">
        <authorList>
            <consortium name="Pathogen Informatics"/>
        </authorList>
    </citation>
    <scope>NUCLEOTIDE SEQUENCE [LARGE SCALE GENOMIC DNA]</scope>
    <source>
        <strain evidence="2 3">NCTC13833</strain>
    </source>
</reference>
<reference evidence="1" key="4">
    <citation type="submission" date="2024-05" db="EMBL/GenBank/DDBJ databases">
        <authorList>
            <person name="Sun Q."/>
            <person name="Sedlacek I."/>
        </authorList>
    </citation>
    <scope>NUCLEOTIDE SEQUENCE</scope>
    <source>
        <strain evidence="1">CCM 4175</strain>
    </source>
</reference>